<dbReference type="HOGENOM" id="CLU_2336962_0_0_1"/>
<sequence>MATLFLSSNKKQCSSSSLLLLVLLLLLVFFAQHGSCSRPLLLPSPTPMQPQLKHESETASADTTTTTEEQVVQQQQLSWLRSMKPRGRPQPSSPSKRTN</sequence>
<proteinExistence type="predicted"/>
<evidence type="ECO:0000256" key="1">
    <source>
        <dbReference type="SAM" id="MobiDB-lite"/>
    </source>
</evidence>
<protein>
    <submittedName>
        <fullName evidence="3">Uncharacterized protein</fullName>
    </submittedName>
</protein>
<feature type="chain" id="PRO_5002264132" evidence="2">
    <location>
        <begin position="37"/>
        <end position="99"/>
    </location>
</feature>
<feature type="compositionally biased region" description="Low complexity" evidence="1">
    <location>
        <begin position="63"/>
        <end position="76"/>
    </location>
</feature>
<feature type="signal peptide" evidence="2">
    <location>
        <begin position="1"/>
        <end position="36"/>
    </location>
</feature>
<keyword evidence="2" id="KW-0732">Signal</keyword>
<keyword evidence="4" id="KW-1185">Reference proteome</keyword>
<dbReference type="PaxDb" id="65489-OBART11G00970.1"/>
<evidence type="ECO:0000256" key="2">
    <source>
        <dbReference type="SAM" id="SignalP"/>
    </source>
</evidence>
<organism evidence="3">
    <name type="scientific">Oryza barthii</name>
    <dbReference type="NCBI Taxonomy" id="65489"/>
    <lineage>
        <taxon>Eukaryota</taxon>
        <taxon>Viridiplantae</taxon>
        <taxon>Streptophyta</taxon>
        <taxon>Embryophyta</taxon>
        <taxon>Tracheophyta</taxon>
        <taxon>Spermatophyta</taxon>
        <taxon>Magnoliopsida</taxon>
        <taxon>Liliopsida</taxon>
        <taxon>Poales</taxon>
        <taxon>Poaceae</taxon>
        <taxon>BOP clade</taxon>
        <taxon>Oryzoideae</taxon>
        <taxon>Oryzeae</taxon>
        <taxon>Oryzinae</taxon>
        <taxon>Oryza</taxon>
    </lineage>
</organism>
<feature type="region of interest" description="Disordered" evidence="1">
    <location>
        <begin position="43"/>
        <end position="99"/>
    </location>
</feature>
<evidence type="ECO:0000313" key="3">
    <source>
        <dbReference type="EnsemblPlants" id="OBART11G00970.1"/>
    </source>
</evidence>
<reference evidence="3" key="2">
    <citation type="submission" date="2015-03" db="UniProtKB">
        <authorList>
            <consortium name="EnsemblPlants"/>
        </authorList>
    </citation>
    <scope>IDENTIFICATION</scope>
</reference>
<accession>A0A0D3HHF2</accession>
<dbReference type="Proteomes" id="UP000026960">
    <property type="component" value="Chromosome 11"/>
</dbReference>
<evidence type="ECO:0000313" key="4">
    <source>
        <dbReference type="Proteomes" id="UP000026960"/>
    </source>
</evidence>
<reference evidence="3" key="1">
    <citation type="journal article" date="2009" name="Rice">
        <title>De Novo Next Generation Sequencing of Plant Genomes.</title>
        <authorList>
            <person name="Rounsley S."/>
            <person name="Marri P.R."/>
            <person name="Yu Y."/>
            <person name="He R."/>
            <person name="Sisneros N."/>
            <person name="Goicoechea J.L."/>
            <person name="Lee S.J."/>
            <person name="Angelova A."/>
            <person name="Kudrna D."/>
            <person name="Luo M."/>
            <person name="Affourtit J."/>
            <person name="Desany B."/>
            <person name="Knight J."/>
            <person name="Niazi F."/>
            <person name="Egholm M."/>
            <person name="Wing R.A."/>
        </authorList>
    </citation>
    <scope>NUCLEOTIDE SEQUENCE [LARGE SCALE GENOMIC DNA]</scope>
    <source>
        <strain evidence="3">cv. IRGC 105608</strain>
    </source>
</reference>
<dbReference type="EnsemblPlants" id="OBART11G00970.1">
    <property type="protein sequence ID" value="OBART11G00970.1"/>
    <property type="gene ID" value="OBART11G00970"/>
</dbReference>
<dbReference type="Gramene" id="OBART11G00970.1">
    <property type="protein sequence ID" value="OBART11G00970.1"/>
    <property type="gene ID" value="OBART11G00970"/>
</dbReference>
<dbReference type="AlphaFoldDB" id="A0A0D3HHF2"/>
<name>A0A0D3HHF2_9ORYZ</name>